<evidence type="ECO:0000313" key="1">
    <source>
        <dbReference type="EMBL" id="AAP73893.1"/>
    </source>
</evidence>
<protein>
    <submittedName>
        <fullName evidence="1">Uncharacterized protein</fullName>
    </submittedName>
</protein>
<accession>Q6XND8</accession>
<name>Q6XND8_RHOER</name>
<keyword evidence="1" id="KW-0614">Plasmid</keyword>
<gene>
    <name evidence="1" type="ORF">PBD2.008</name>
</gene>
<organism evidence="1">
    <name type="scientific">Rhodococcus erythropolis</name>
    <name type="common">Arthrobacter picolinophilus</name>
    <dbReference type="NCBI Taxonomy" id="1833"/>
    <lineage>
        <taxon>Bacteria</taxon>
        <taxon>Bacillati</taxon>
        <taxon>Actinomycetota</taxon>
        <taxon>Actinomycetes</taxon>
        <taxon>Mycobacteriales</taxon>
        <taxon>Nocardiaceae</taxon>
        <taxon>Rhodococcus</taxon>
        <taxon>Rhodococcus erythropolis group</taxon>
    </lineage>
</organism>
<proteinExistence type="predicted"/>
<dbReference type="AlphaFoldDB" id="Q6XND8"/>
<reference evidence="1" key="1">
    <citation type="journal article" date="2003" name="J. Bacteriol.">
        <title>Complete nucleotide sequence and genetic organization of the 210-kilobase linear plasmid of Rhodococcus erythropolis BD2.</title>
        <authorList>
            <person name="Stecker C."/>
            <person name="Johann A."/>
            <person name="Herzberg C."/>
            <person name="Averhoff B."/>
            <person name="Gottschalk G."/>
        </authorList>
    </citation>
    <scope>NUCLEOTIDE SEQUENCE</scope>
    <source>
        <strain evidence="1">BD2</strain>
        <plasmid evidence="1">pBD2</plasmid>
    </source>
</reference>
<dbReference type="EMBL" id="AY223810">
    <property type="protein sequence ID" value="AAP73893.1"/>
    <property type="molecule type" value="Genomic_DNA"/>
</dbReference>
<sequence>MVWAPARDVWAPTRDTPENGGNRYQIRIGSKVALWHVHTRGRAGSLQLGRLNVNTTSTSNAPGRSVSRLATTQYSSLLSFMASTCPTTSSFSLIRSRCTVSIPGSTPLAMFKSTVWLQLWNDGLDPSNYGWWGHDLYLNSEKPPVLGGRRGAFLEFSVRSIRERSGASSMVAQPRLGRPPLWAVSL</sequence>
<geneLocation type="plasmid" evidence="1">
    <name>pBD2</name>
</geneLocation>